<evidence type="ECO:0000313" key="4">
    <source>
        <dbReference type="Proteomes" id="UP000650424"/>
    </source>
</evidence>
<proteinExistence type="predicted"/>
<dbReference type="RefSeq" id="WP_186946363.1">
    <property type="nucleotide sequence ID" value="NZ_JACOGF010000003.1"/>
</dbReference>
<keyword evidence="2" id="KW-1133">Transmembrane helix</keyword>
<reference evidence="3 4" key="1">
    <citation type="submission" date="2020-08" db="EMBL/GenBank/DDBJ databases">
        <title>Novel species isolated from subtropical streams in China.</title>
        <authorList>
            <person name="Lu H."/>
        </authorList>
    </citation>
    <scope>NUCLEOTIDE SEQUENCE [LARGE SCALE GENOMIC DNA]</scope>
    <source>
        <strain evidence="3 4">CY18W</strain>
    </source>
</reference>
<name>A0ABR6ZMJ0_9BURK</name>
<dbReference type="Proteomes" id="UP000650424">
    <property type="component" value="Unassembled WGS sequence"/>
</dbReference>
<evidence type="ECO:0000256" key="1">
    <source>
        <dbReference type="SAM" id="MobiDB-lite"/>
    </source>
</evidence>
<gene>
    <name evidence="3" type="ORF">H8L32_06425</name>
</gene>
<evidence type="ECO:0000313" key="3">
    <source>
        <dbReference type="EMBL" id="MBC3917104.1"/>
    </source>
</evidence>
<feature type="compositionally biased region" description="Basic residues" evidence="1">
    <location>
        <begin position="153"/>
        <end position="162"/>
    </location>
</feature>
<organism evidence="3 4">
    <name type="scientific">Undibacterium hunanense</name>
    <dbReference type="NCBI Taxonomy" id="2762292"/>
    <lineage>
        <taxon>Bacteria</taxon>
        <taxon>Pseudomonadati</taxon>
        <taxon>Pseudomonadota</taxon>
        <taxon>Betaproteobacteria</taxon>
        <taxon>Burkholderiales</taxon>
        <taxon>Oxalobacteraceae</taxon>
        <taxon>Undibacterium</taxon>
    </lineage>
</organism>
<comment type="caution">
    <text evidence="3">The sequence shown here is derived from an EMBL/GenBank/DDBJ whole genome shotgun (WGS) entry which is preliminary data.</text>
</comment>
<keyword evidence="2" id="KW-0812">Transmembrane</keyword>
<feature type="transmembrane region" description="Helical" evidence="2">
    <location>
        <begin position="101"/>
        <end position="120"/>
    </location>
</feature>
<dbReference type="EMBL" id="JACOGF010000003">
    <property type="protein sequence ID" value="MBC3917104.1"/>
    <property type="molecule type" value="Genomic_DNA"/>
</dbReference>
<feature type="region of interest" description="Disordered" evidence="1">
    <location>
        <begin position="136"/>
        <end position="162"/>
    </location>
</feature>
<sequence>MTLEECFTQFTGDARKACLDYELQRLAPVSEVKPPVNRLPVIDWQTYPKMFVLTNKKYSDDDIIRVKLPVEWIEVSVPTPAFDFGQLLKAARPGHSNQVDYFFLSSYVIFSALIVSYVLLTISNRIIFGRTSRRTSGHAKRGKISGDFDTTKKPLRHRRRNR</sequence>
<keyword evidence="2" id="KW-0472">Membrane</keyword>
<evidence type="ECO:0000256" key="2">
    <source>
        <dbReference type="SAM" id="Phobius"/>
    </source>
</evidence>
<keyword evidence="4" id="KW-1185">Reference proteome</keyword>
<protein>
    <submittedName>
        <fullName evidence="3">Uncharacterized protein</fullName>
    </submittedName>
</protein>
<accession>A0ABR6ZMJ0</accession>